<dbReference type="SMART" id="SM00072">
    <property type="entry name" value="GuKc"/>
    <property type="match status" value="1"/>
</dbReference>
<comment type="similarity">
    <text evidence="1">Belongs to the guanylate kinase family.</text>
</comment>
<dbReference type="AlphaFoldDB" id="A0A0G0JH45"/>
<evidence type="ECO:0000313" key="5">
    <source>
        <dbReference type="EMBL" id="KKQ66998.1"/>
    </source>
</evidence>
<dbReference type="PATRIC" id="fig|1618422.5.peg.556"/>
<dbReference type="CDD" id="cd00071">
    <property type="entry name" value="GMPK"/>
    <property type="match status" value="1"/>
</dbReference>
<evidence type="ECO:0000259" key="4">
    <source>
        <dbReference type="PROSITE" id="PS50052"/>
    </source>
</evidence>
<dbReference type="InterPro" id="IPR027417">
    <property type="entry name" value="P-loop_NTPase"/>
</dbReference>
<dbReference type="Pfam" id="PF00625">
    <property type="entry name" value="Guanylate_kin"/>
    <property type="match status" value="1"/>
</dbReference>
<evidence type="ECO:0000256" key="3">
    <source>
        <dbReference type="ARBA" id="ARBA00022777"/>
    </source>
</evidence>
<dbReference type="InterPro" id="IPR008145">
    <property type="entry name" value="GK/Ca_channel_bsu"/>
</dbReference>
<dbReference type="PANTHER" id="PTHR23117:SF13">
    <property type="entry name" value="GUANYLATE KINASE"/>
    <property type="match status" value="1"/>
</dbReference>
<dbReference type="PROSITE" id="PS50052">
    <property type="entry name" value="GUANYLATE_KINASE_2"/>
    <property type="match status" value="1"/>
</dbReference>
<evidence type="ECO:0000256" key="1">
    <source>
        <dbReference type="ARBA" id="ARBA00005790"/>
    </source>
</evidence>
<dbReference type="Gene3D" id="3.40.50.300">
    <property type="entry name" value="P-loop containing nucleotide triphosphate hydrolases"/>
    <property type="match status" value="1"/>
</dbReference>
<gene>
    <name evidence="5" type="ORF">US86_C0002G0115</name>
</gene>
<evidence type="ECO:0000313" key="6">
    <source>
        <dbReference type="Proteomes" id="UP000034235"/>
    </source>
</evidence>
<dbReference type="GO" id="GO:0005829">
    <property type="term" value="C:cytosol"/>
    <property type="evidence" value="ECO:0007669"/>
    <property type="project" value="TreeGrafter"/>
</dbReference>
<evidence type="ECO:0000256" key="2">
    <source>
        <dbReference type="ARBA" id="ARBA00022679"/>
    </source>
</evidence>
<dbReference type="EMBL" id="LBUP01000002">
    <property type="protein sequence ID" value="KKQ66998.1"/>
    <property type="molecule type" value="Genomic_DNA"/>
</dbReference>
<name>A0A0G0JH45_9BACT</name>
<proteinExistence type="inferred from homology"/>
<dbReference type="GO" id="GO:0004385">
    <property type="term" value="F:GMP kinase activity"/>
    <property type="evidence" value="ECO:0007669"/>
    <property type="project" value="TreeGrafter"/>
</dbReference>
<reference evidence="5 6" key="1">
    <citation type="journal article" date="2015" name="Nature">
        <title>rRNA introns, odd ribosomes, and small enigmatic genomes across a large radiation of phyla.</title>
        <authorList>
            <person name="Brown C.T."/>
            <person name="Hug L.A."/>
            <person name="Thomas B.C."/>
            <person name="Sharon I."/>
            <person name="Castelle C.J."/>
            <person name="Singh A."/>
            <person name="Wilkins M.J."/>
            <person name="Williams K.H."/>
            <person name="Banfield J.F."/>
        </authorList>
    </citation>
    <scope>NUCLEOTIDE SEQUENCE [LARGE SCALE GENOMIC DNA]</scope>
</reference>
<comment type="caution">
    <text evidence="5">The sequence shown here is derived from an EMBL/GenBank/DDBJ whole genome shotgun (WGS) entry which is preliminary data.</text>
</comment>
<keyword evidence="3 5" id="KW-0418">Kinase</keyword>
<dbReference type="PANTHER" id="PTHR23117">
    <property type="entry name" value="GUANYLATE KINASE-RELATED"/>
    <property type="match status" value="1"/>
</dbReference>
<dbReference type="InterPro" id="IPR008144">
    <property type="entry name" value="Guanylate_kin-like_dom"/>
</dbReference>
<organism evidence="5 6">
    <name type="scientific">Candidatus Daviesbacteria bacterium GW2011_GWA2_38_24</name>
    <dbReference type="NCBI Taxonomy" id="1618422"/>
    <lineage>
        <taxon>Bacteria</taxon>
        <taxon>Candidatus Daviesiibacteriota</taxon>
    </lineage>
</organism>
<feature type="domain" description="Guanylate kinase-like" evidence="4">
    <location>
        <begin position="6"/>
        <end position="199"/>
    </location>
</feature>
<sequence>MASICGKLIIVTGGSTSSGKTTLVNYLLNEFPKFSRIITYTTRPPREGEIQEKDYYFLTRFKFQEQIQSGQILEWFEYADNLYGTGKQEIEKVLNGKNKIWVIHPVTAADIRNVLKHWLNNEDIEKILKNTLIIYLDVEDEEVIKERLKERGYTEEIIKERTNQTKKDRLAVIDKFEHIIINKEGKLGDTLLEGKKLVESFLRGYTNTNG</sequence>
<protein>
    <submittedName>
        <fullName evidence="5">Guanylate kinase</fullName>
    </submittedName>
</protein>
<dbReference type="Proteomes" id="UP000034235">
    <property type="component" value="Unassembled WGS sequence"/>
</dbReference>
<dbReference type="SUPFAM" id="SSF52540">
    <property type="entry name" value="P-loop containing nucleoside triphosphate hydrolases"/>
    <property type="match status" value="1"/>
</dbReference>
<keyword evidence="2" id="KW-0808">Transferase</keyword>
<accession>A0A0G0JH45</accession>